<dbReference type="GO" id="GO:0008270">
    <property type="term" value="F:zinc ion binding"/>
    <property type="evidence" value="ECO:0007669"/>
    <property type="project" value="InterPro"/>
</dbReference>
<evidence type="ECO:0000256" key="1">
    <source>
        <dbReference type="ARBA" id="ARBA00001947"/>
    </source>
</evidence>
<dbReference type="InterPro" id="IPR014187">
    <property type="entry name" value="ADH_Zn_typ-2"/>
</dbReference>
<dbReference type="SUPFAM" id="SSF51735">
    <property type="entry name" value="NAD(P)-binding Rossmann-fold domains"/>
    <property type="match status" value="1"/>
</dbReference>
<name>A0A346A467_9HYPH</name>
<keyword evidence="3" id="KW-0479">Metal-binding</keyword>
<dbReference type="PROSITE" id="PS00059">
    <property type="entry name" value="ADH_ZINC"/>
    <property type="match status" value="1"/>
</dbReference>
<dbReference type="GO" id="GO:0005737">
    <property type="term" value="C:cytoplasm"/>
    <property type="evidence" value="ECO:0007669"/>
    <property type="project" value="TreeGrafter"/>
</dbReference>
<accession>A0A346A467</accession>
<dbReference type="InterPro" id="IPR013154">
    <property type="entry name" value="ADH-like_N"/>
</dbReference>
<dbReference type="InterPro" id="IPR011032">
    <property type="entry name" value="GroES-like_sf"/>
</dbReference>
<feature type="domain" description="Alcohol dehydrogenase-like N-terminal" evidence="6">
    <location>
        <begin position="24"/>
        <end position="133"/>
    </location>
</feature>
<dbReference type="GO" id="GO:0004022">
    <property type="term" value="F:alcohol dehydrogenase (NAD+) activity"/>
    <property type="evidence" value="ECO:0007669"/>
    <property type="project" value="TreeGrafter"/>
</dbReference>
<dbReference type="OrthoDB" id="9806940at2"/>
<dbReference type="AlphaFoldDB" id="A0A346A467"/>
<keyword evidence="5 7" id="KW-0560">Oxidoreductase</keyword>
<dbReference type="NCBIfam" id="TIGR02822">
    <property type="entry name" value="adh_fam_2"/>
    <property type="match status" value="1"/>
</dbReference>
<dbReference type="Pfam" id="PF08240">
    <property type="entry name" value="ADH_N"/>
    <property type="match status" value="1"/>
</dbReference>
<gene>
    <name evidence="7" type="ORF">DW352_09855</name>
</gene>
<evidence type="ECO:0000256" key="4">
    <source>
        <dbReference type="ARBA" id="ARBA00022833"/>
    </source>
</evidence>
<dbReference type="RefSeq" id="WP_115694343.1">
    <property type="nucleotide sequence ID" value="NZ_CP031417.1"/>
</dbReference>
<keyword evidence="8" id="KW-1185">Reference proteome</keyword>
<comment type="cofactor">
    <cofactor evidence="1">
        <name>Zn(2+)</name>
        <dbReference type="ChEBI" id="CHEBI:29105"/>
    </cofactor>
</comment>
<proteinExistence type="inferred from homology"/>
<dbReference type="PANTHER" id="PTHR42940:SF8">
    <property type="entry name" value="VACUOLAR PROTEIN SORTING-ASSOCIATED PROTEIN 11"/>
    <property type="match status" value="1"/>
</dbReference>
<evidence type="ECO:0000259" key="6">
    <source>
        <dbReference type="Pfam" id="PF08240"/>
    </source>
</evidence>
<dbReference type="EC" id="1.-.-.-" evidence="7"/>
<evidence type="ECO:0000256" key="5">
    <source>
        <dbReference type="ARBA" id="ARBA00023002"/>
    </source>
</evidence>
<dbReference type="Proteomes" id="UP000254889">
    <property type="component" value="Chromosome"/>
</dbReference>
<comment type="similarity">
    <text evidence="2">Belongs to the zinc-containing alcohol dehydrogenase family.</text>
</comment>
<protein>
    <submittedName>
        <fullName evidence="7">Zinc-binding alcohol dehydrogenase family protein</fullName>
        <ecNumber evidence="7">1.-.-.-</ecNumber>
    </submittedName>
</protein>
<dbReference type="Gene3D" id="3.40.50.720">
    <property type="entry name" value="NAD(P)-binding Rossmann-like Domain"/>
    <property type="match status" value="1"/>
</dbReference>
<dbReference type="CDD" id="cd08298">
    <property type="entry name" value="CAD2"/>
    <property type="match status" value="1"/>
</dbReference>
<dbReference type="KEGG" id="ptaw:DW352_09855"/>
<evidence type="ECO:0000256" key="2">
    <source>
        <dbReference type="ARBA" id="ARBA00008072"/>
    </source>
</evidence>
<evidence type="ECO:0000256" key="3">
    <source>
        <dbReference type="ARBA" id="ARBA00022723"/>
    </source>
</evidence>
<dbReference type="InterPro" id="IPR002328">
    <property type="entry name" value="ADH_Zn_CS"/>
</dbReference>
<reference evidence="7 8" key="1">
    <citation type="submission" date="2018-07" db="EMBL/GenBank/DDBJ databases">
        <authorList>
            <person name="Quirk P.G."/>
            <person name="Krulwich T.A."/>
        </authorList>
    </citation>
    <scope>NUCLEOTIDE SEQUENCE [LARGE SCALE GENOMIC DNA]</scope>
    <source>
        <strain evidence="7 8">CC-BB4</strain>
    </source>
</reference>
<dbReference type="InterPro" id="IPR036291">
    <property type="entry name" value="NAD(P)-bd_dom_sf"/>
</dbReference>
<evidence type="ECO:0000313" key="7">
    <source>
        <dbReference type="EMBL" id="AXK83964.1"/>
    </source>
</evidence>
<sequence length="327" mass="34707">MRATVLEAPHTPLVYRERPVPVPGAGELLIAVSACGVCRTDLHVVDGDLTHPKLPIVPGHEIVGRIIAIGTNVTGFILGERVGVPWLGATCGVCPYCRAGRENLCDAPLFTGYTRDGGFASHTIADARYCFPLGEAGDDAEIAPWLCAGLIGWRSYRMAGEGINLGIYGFGAAAHILAQVARWQGRRIFAFIRAGDDTAQDFARSLGAVWAGASEDTPPEPLDAAIIFAPVGGLVPAALKAVRKGGRVVCGGIHMSNIPSFPYALLWEERQLMSVANLTRDDAHEFLALAPKAGVHCEITRYPLAKANDALSDLRDGRLQGAAVLLP</sequence>
<dbReference type="EMBL" id="CP031417">
    <property type="protein sequence ID" value="AXK83964.1"/>
    <property type="molecule type" value="Genomic_DNA"/>
</dbReference>
<dbReference type="SUPFAM" id="SSF50129">
    <property type="entry name" value="GroES-like"/>
    <property type="match status" value="1"/>
</dbReference>
<organism evidence="7 8">
    <name type="scientific">Pseudolabrys taiwanensis</name>
    <dbReference type="NCBI Taxonomy" id="331696"/>
    <lineage>
        <taxon>Bacteria</taxon>
        <taxon>Pseudomonadati</taxon>
        <taxon>Pseudomonadota</taxon>
        <taxon>Alphaproteobacteria</taxon>
        <taxon>Hyphomicrobiales</taxon>
        <taxon>Xanthobacteraceae</taxon>
        <taxon>Pseudolabrys</taxon>
    </lineage>
</organism>
<dbReference type="PANTHER" id="PTHR42940">
    <property type="entry name" value="ALCOHOL DEHYDROGENASE 1-RELATED"/>
    <property type="match status" value="1"/>
</dbReference>
<keyword evidence="4" id="KW-0862">Zinc</keyword>
<dbReference type="Gene3D" id="3.90.180.10">
    <property type="entry name" value="Medium-chain alcohol dehydrogenases, catalytic domain"/>
    <property type="match status" value="1"/>
</dbReference>
<evidence type="ECO:0000313" key="8">
    <source>
        <dbReference type="Proteomes" id="UP000254889"/>
    </source>
</evidence>